<dbReference type="InterPro" id="IPR011009">
    <property type="entry name" value="Kinase-like_dom_sf"/>
</dbReference>
<feature type="domain" description="Protein kinase" evidence="6">
    <location>
        <begin position="29"/>
        <end position="340"/>
    </location>
</feature>
<dbReference type="InterPro" id="IPR017441">
    <property type="entry name" value="Protein_kinase_ATP_BS"/>
</dbReference>
<keyword evidence="8" id="KW-1185">Reference proteome</keyword>
<dbReference type="PROSITE" id="PS00107">
    <property type="entry name" value="PROTEIN_KINASE_ATP"/>
    <property type="match status" value="1"/>
</dbReference>
<dbReference type="InterPro" id="IPR000719">
    <property type="entry name" value="Prot_kinase_dom"/>
</dbReference>
<dbReference type="Gene3D" id="1.10.510.10">
    <property type="entry name" value="Transferase(Phosphotransferase) domain 1"/>
    <property type="match status" value="1"/>
</dbReference>
<comment type="caution">
    <text evidence="7">The sequence shown here is derived from an EMBL/GenBank/DDBJ whole genome shotgun (WGS) entry which is preliminary data.</text>
</comment>
<reference evidence="7" key="1">
    <citation type="submission" date="2020-12" db="EMBL/GenBank/DDBJ databases">
        <title>Metabolic potential, ecology and presence of endohyphal bacteria is reflected in genomic diversity of Mucoromycotina.</title>
        <authorList>
            <person name="Muszewska A."/>
            <person name="Okrasinska A."/>
            <person name="Steczkiewicz K."/>
            <person name="Drgas O."/>
            <person name="Orlowska M."/>
            <person name="Perlinska-Lenart U."/>
            <person name="Aleksandrzak-Piekarczyk T."/>
            <person name="Szatraj K."/>
            <person name="Zielenkiewicz U."/>
            <person name="Pilsyk S."/>
            <person name="Malc E."/>
            <person name="Mieczkowski P."/>
            <person name="Kruszewska J.S."/>
            <person name="Biernat P."/>
            <person name="Pawlowska J."/>
        </authorList>
    </citation>
    <scope>NUCLEOTIDE SEQUENCE</scope>
    <source>
        <strain evidence="7">WA0000017839</strain>
    </source>
</reference>
<keyword evidence="4" id="KW-0723">Serine/threonine-protein kinase</keyword>
<dbReference type="PROSITE" id="PS50011">
    <property type="entry name" value="PROTEIN_KINASE_DOM"/>
    <property type="match status" value="1"/>
</dbReference>
<feature type="binding site" evidence="3">
    <location>
        <position position="58"/>
    </location>
    <ligand>
        <name>ATP</name>
        <dbReference type="ChEBI" id="CHEBI:30616"/>
    </ligand>
</feature>
<evidence type="ECO:0000259" key="6">
    <source>
        <dbReference type="PROSITE" id="PS50011"/>
    </source>
</evidence>
<evidence type="ECO:0000256" key="3">
    <source>
        <dbReference type="PROSITE-ProRule" id="PRU10141"/>
    </source>
</evidence>
<dbReference type="GO" id="GO:0035556">
    <property type="term" value="P:intracellular signal transduction"/>
    <property type="evidence" value="ECO:0007669"/>
    <property type="project" value="TreeGrafter"/>
</dbReference>
<comment type="similarity">
    <text evidence="4">Belongs to the protein kinase superfamily.</text>
</comment>
<evidence type="ECO:0000256" key="1">
    <source>
        <dbReference type="ARBA" id="ARBA00022741"/>
    </source>
</evidence>
<dbReference type="CDD" id="cd14008">
    <property type="entry name" value="STKc_LKB1_CaMKK"/>
    <property type="match status" value="1"/>
</dbReference>
<evidence type="ECO:0000313" key="7">
    <source>
        <dbReference type="EMBL" id="KAG2205666.1"/>
    </source>
</evidence>
<keyword evidence="4" id="KW-0808">Transferase</keyword>
<dbReference type="SMART" id="SM00220">
    <property type="entry name" value="S_TKc"/>
    <property type="match status" value="1"/>
</dbReference>
<dbReference type="Proteomes" id="UP000603453">
    <property type="component" value="Unassembled WGS sequence"/>
</dbReference>
<evidence type="ECO:0000256" key="5">
    <source>
        <dbReference type="SAM" id="MobiDB-lite"/>
    </source>
</evidence>
<dbReference type="AlphaFoldDB" id="A0A8H7R9P9"/>
<accession>A0A8H7R9P9</accession>
<dbReference type="PANTHER" id="PTHR24346">
    <property type="entry name" value="MAP/MICROTUBULE AFFINITY-REGULATING KINASE"/>
    <property type="match status" value="1"/>
</dbReference>
<dbReference type="GO" id="GO:0005524">
    <property type="term" value="F:ATP binding"/>
    <property type="evidence" value="ECO:0007669"/>
    <property type="project" value="UniProtKB-UniRule"/>
</dbReference>
<proteinExistence type="inferred from homology"/>
<name>A0A8H7R9P9_9FUNG</name>
<dbReference type="PROSITE" id="PS00108">
    <property type="entry name" value="PROTEIN_KINASE_ST"/>
    <property type="match status" value="1"/>
</dbReference>
<feature type="region of interest" description="Disordered" evidence="5">
    <location>
        <begin position="73"/>
        <end position="95"/>
    </location>
</feature>
<sequence>MPRWFNTLQLHRRWKQSKTQHKRTVNGKYKLLHEIGQGASGIVHLAVDTKTNVRYAIKELSKSKLQRQYHSELLRQSGPAGRRSRPSSTSSSTSLDDTLTLLGIAQSKKRKLNHHDNETIKELYIEESNLLKKLAPHENIIKFVEVIEDVEYNDSIFIVMEYAENGIVMDVTPHSVTKALSDTKCRIIFKQLVAAVTHLHQNGIIHRDIKPQNLLLSNENIVKLIDFGNATIVTESLGYTTGTPAFMAPELLKKVPRNQVQGSPTCADLWSMGVTLYCLAYGHLPFEKASLLDLYADIQNKTISHTDQVDPQLADLIDKLLEKNPVDRITLKDVSSHPWLKK</sequence>
<dbReference type="EMBL" id="JAEPRD010000035">
    <property type="protein sequence ID" value="KAG2205666.1"/>
    <property type="molecule type" value="Genomic_DNA"/>
</dbReference>
<dbReference type="GO" id="GO:0004674">
    <property type="term" value="F:protein serine/threonine kinase activity"/>
    <property type="evidence" value="ECO:0007669"/>
    <property type="project" value="UniProtKB-KW"/>
</dbReference>
<dbReference type="InterPro" id="IPR008271">
    <property type="entry name" value="Ser/Thr_kinase_AS"/>
</dbReference>
<organism evidence="7 8">
    <name type="scientific">Mucor saturninus</name>
    <dbReference type="NCBI Taxonomy" id="64648"/>
    <lineage>
        <taxon>Eukaryota</taxon>
        <taxon>Fungi</taxon>
        <taxon>Fungi incertae sedis</taxon>
        <taxon>Mucoromycota</taxon>
        <taxon>Mucoromycotina</taxon>
        <taxon>Mucoromycetes</taxon>
        <taxon>Mucorales</taxon>
        <taxon>Mucorineae</taxon>
        <taxon>Mucoraceae</taxon>
        <taxon>Mucor</taxon>
    </lineage>
</organism>
<gene>
    <name evidence="7" type="ORF">INT47_008022</name>
</gene>
<dbReference type="GO" id="GO:0005737">
    <property type="term" value="C:cytoplasm"/>
    <property type="evidence" value="ECO:0007669"/>
    <property type="project" value="TreeGrafter"/>
</dbReference>
<dbReference type="OrthoDB" id="68483at2759"/>
<keyword evidence="2 3" id="KW-0067">ATP-binding</keyword>
<keyword evidence="4" id="KW-0418">Kinase</keyword>
<keyword evidence="1 3" id="KW-0547">Nucleotide-binding</keyword>
<dbReference type="SUPFAM" id="SSF56112">
    <property type="entry name" value="Protein kinase-like (PK-like)"/>
    <property type="match status" value="1"/>
</dbReference>
<dbReference type="Gene3D" id="3.30.200.20">
    <property type="entry name" value="Phosphorylase Kinase, domain 1"/>
    <property type="match status" value="1"/>
</dbReference>
<dbReference type="FunFam" id="1.10.510.10:FF:000571">
    <property type="entry name" value="Maternal embryonic leucine zipper kinase"/>
    <property type="match status" value="1"/>
</dbReference>
<evidence type="ECO:0000313" key="8">
    <source>
        <dbReference type="Proteomes" id="UP000603453"/>
    </source>
</evidence>
<dbReference type="PANTHER" id="PTHR24346:SF77">
    <property type="entry name" value="SERINE THREONINE PROTEIN KINASE"/>
    <property type="match status" value="1"/>
</dbReference>
<evidence type="ECO:0000256" key="2">
    <source>
        <dbReference type="ARBA" id="ARBA00022840"/>
    </source>
</evidence>
<evidence type="ECO:0000256" key="4">
    <source>
        <dbReference type="RuleBase" id="RU000304"/>
    </source>
</evidence>
<dbReference type="Pfam" id="PF00069">
    <property type="entry name" value="Pkinase"/>
    <property type="match status" value="1"/>
</dbReference>
<protein>
    <recommendedName>
        <fullName evidence="6">Protein kinase domain-containing protein</fullName>
    </recommendedName>
</protein>